<sequence length="101" mass="11449">MTQDQLDRLVTAYERGATIYDLADQFKINRSTISRHLKRNGVVMRRQSPSRAEVDHMVQLYESGLSLVRVGKRVGCDAATVRAHLISRGVQTRDSHGRDLI</sequence>
<evidence type="ECO:0000259" key="1">
    <source>
        <dbReference type="Pfam" id="PF01022"/>
    </source>
</evidence>
<dbReference type="GO" id="GO:0003700">
    <property type="term" value="F:DNA-binding transcription factor activity"/>
    <property type="evidence" value="ECO:0007669"/>
    <property type="project" value="InterPro"/>
</dbReference>
<dbReference type="AlphaFoldDB" id="A0A563DTM1"/>
<gene>
    <name evidence="2" type="ORF">FGL98_20480</name>
</gene>
<dbReference type="OrthoDB" id="3731416at2"/>
<dbReference type="Proteomes" id="UP000320244">
    <property type="component" value="Unassembled WGS sequence"/>
</dbReference>
<reference evidence="2 3" key="2">
    <citation type="submission" date="2019-08" db="EMBL/GenBank/DDBJ databases">
        <title>Jejuicoccus antrihumi gen. nov., sp. nov., a new member of the family Dermacoccaceae isolated from a cave.</title>
        <authorList>
            <person name="Schumann P."/>
            <person name="Kim I.S."/>
        </authorList>
    </citation>
    <scope>NUCLEOTIDE SEQUENCE [LARGE SCALE GENOMIC DNA]</scope>
    <source>
        <strain evidence="2 3">C5-26</strain>
    </source>
</reference>
<keyword evidence="3" id="KW-1185">Reference proteome</keyword>
<dbReference type="Pfam" id="PF01022">
    <property type="entry name" value="HTH_5"/>
    <property type="match status" value="1"/>
</dbReference>
<dbReference type="InterPro" id="IPR001845">
    <property type="entry name" value="HTH_ArsR_DNA-bd_dom"/>
</dbReference>
<name>A0A563DTM1_9MICO</name>
<accession>A0A563DTM1</accession>
<feature type="domain" description="HTH arsR-type" evidence="1">
    <location>
        <begin position="17"/>
        <end position="38"/>
    </location>
</feature>
<dbReference type="EMBL" id="VCQV01000038">
    <property type="protein sequence ID" value="TWP33607.1"/>
    <property type="molecule type" value="Genomic_DNA"/>
</dbReference>
<proteinExistence type="predicted"/>
<protein>
    <submittedName>
        <fullName evidence="2">ArsR family transcriptional regulator</fullName>
    </submittedName>
</protein>
<comment type="caution">
    <text evidence="2">The sequence shown here is derived from an EMBL/GenBank/DDBJ whole genome shotgun (WGS) entry which is preliminary data.</text>
</comment>
<evidence type="ECO:0000313" key="2">
    <source>
        <dbReference type="EMBL" id="TWP33607.1"/>
    </source>
</evidence>
<dbReference type="Gene3D" id="1.10.10.60">
    <property type="entry name" value="Homeodomain-like"/>
    <property type="match status" value="2"/>
</dbReference>
<evidence type="ECO:0000313" key="3">
    <source>
        <dbReference type="Proteomes" id="UP000320244"/>
    </source>
</evidence>
<reference evidence="2 3" key="1">
    <citation type="submission" date="2019-05" db="EMBL/GenBank/DDBJ databases">
        <authorList>
            <person name="Lee S.D."/>
        </authorList>
    </citation>
    <scope>NUCLEOTIDE SEQUENCE [LARGE SCALE GENOMIC DNA]</scope>
    <source>
        <strain evidence="2 3">C5-26</strain>
    </source>
</reference>
<organism evidence="2 3">
    <name type="scientific">Leekyejoonella antrihumi</name>
    <dbReference type="NCBI Taxonomy" id="1660198"/>
    <lineage>
        <taxon>Bacteria</taxon>
        <taxon>Bacillati</taxon>
        <taxon>Actinomycetota</taxon>
        <taxon>Actinomycetes</taxon>
        <taxon>Micrococcales</taxon>
        <taxon>Dermacoccaceae</taxon>
        <taxon>Leekyejoonella</taxon>
    </lineage>
</organism>